<proteinExistence type="predicted"/>
<feature type="transmembrane region" description="Helical" evidence="1">
    <location>
        <begin position="83"/>
        <end position="103"/>
    </location>
</feature>
<feature type="transmembrane region" description="Helical" evidence="1">
    <location>
        <begin position="33"/>
        <end position="52"/>
    </location>
</feature>
<feature type="transmembrane region" description="Helical" evidence="1">
    <location>
        <begin position="9"/>
        <end position="27"/>
    </location>
</feature>
<evidence type="ECO:0000313" key="2">
    <source>
        <dbReference type="EMBL" id="OUR93667.1"/>
    </source>
</evidence>
<keyword evidence="1" id="KW-0472">Membrane</keyword>
<dbReference type="Proteomes" id="UP000196531">
    <property type="component" value="Unassembled WGS sequence"/>
</dbReference>
<gene>
    <name evidence="2" type="ORF">A9Q84_19570</name>
</gene>
<protein>
    <submittedName>
        <fullName evidence="2">Uncharacterized protein</fullName>
    </submittedName>
</protein>
<dbReference type="EMBL" id="MAAO01000015">
    <property type="protein sequence ID" value="OUR93667.1"/>
    <property type="molecule type" value="Genomic_DNA"/>
</dbReference>
<name>A0A1Y5F806_9BACT</name>
<organism evidence="2 3">
    <name type="scientific">Halobacteriovorax marinus</name>
    <dbReference type="NCBI Taxonomy" id="97084"/>
    <lineage>
        <taxon>Bacteria</taxon>
        <taxon>Pseudomonadati</taxon>
        <taxon>Bdellovibrionota</taxon>
        <taxon>Bacteriovoracia</taxon>
        <taxon>Bacteriovoracales</taxon>
        <taxon>Halobacteriovoraceae</taxon>
        <taxon>Halobacteriovorax</taxon>
    </lineage>
</organism>
<keyword evidence="1" id="KW-0812">Transmembrane</keyword>
<accession>A0A1Y5F806</accession>
<keyword evidence="1" id="KW-1133">Transmembrane helix</keyword>
<reference evidence="3" key="1">
    <citation type="journal article" date="2017" name="Proc. Natl. Acad. Sci. U.S.A.">
        <title>Simulation of Deepwater Horizon oil plume reveals substrate specialization within a complex community of hydrocarbon-degraders.</title>
        <authorList>
            <person name="Hu P."/>
            <person name="Dubinsky E.A."/>
            <person name="Probst A.J."/>
            <person name="Wang J."/>
            <person name="Sieber C.M.K."/>
            <person name="Tom L.M."/>
            <person name="Gardinali P."/>
            <person name="Banfield J.F."/>
            <person name="Atlas R.M."/>
            <person name="Andersen G.L."/>
        </authorList>
    </citation>
    <scope>NUCLEOTIDE SEQUENCE [LARGE SCALE GENOMIC DNA]</scope>
</reference>
<evidence type="ECO:0000313" key="3">
    <source>
        <dbReference type="Proteomes" id="UP000196531"/>
    </source>
</evidence>
<sequence>MNLNEDNRYLLNNLISLFVLTLLLWGIDLNFSTLNFIILGFCWNFAIHAPSLRSKLDHRRYKFSFLRLIYGVDNFLASFSEKFFLRILLRSIPPIIISFLTYLISYEGWFVASLFGSFYFELVFNGKRFKLLYDRRS</sequence>
<feature type="transmembrane region" description="Helical" evidence="1">
    <location>
        <begin position="109"/>
        <end position="126"/>
    </location>
</feature>
<comment type="caution">
    <text evidence="2">The sequence shown here is derived from an EMBL/GenBank/DDBJ whole genome shotgun (WGS) entry which is preliminary data.</text>
</comment>
<dbReference type="AlphaFoldDB" id="A0A1Y5F806"/>
<evidence type="ECO:0000256" key="1">
    <source>
        <dbReference type="SAM" id="Phobius"/>
    </source>
</evidence>